<dbReference type="InterPro" id="IPR052019">
    <property type="entry name" value="F420H2_bilvrd_red/Heme_oxyg"/>
</dbReference>
<dbReference type="InterPro" id="IPR012349">
    <property type="entry name" value="Split_barrel_FMN-bd"/>
</dbReference>
<dbReference type="NCBIfam" id="TIGR03618">
    <property type="entry name" value="Rv1155_F420"/>
    <property type="match status" value="1"/>
</dbReference>
<keyword evidence="1" id="KW-0560">Oxidoreductase</keyword>
<dbReference type="AlphaFoldDB" id="A0A7X5UNQ4"/>
<dbReference type="InterPro" id="IPR019920">
    <property type="entry name" value="F420-binding_dom_put"/>
</dbReference>
<dbReference type="Pfam" id="PF01243">
    <property type="entry name" value="PNPOx_N"/>
    <property type="match status" value="1"/>
</dbReference>
<dbReference type="Gene3D" id="2.30.110.10">
    <property type="entry name" value="Electron Transport, Fmn-binding Protein, Chain A"/>
    <property type="match status" value="1"/>
</dbReference>
<dbReference type="InterPro" id="IPR011576">
    <property type="entry name" value="Pyridox_Oxase_N"/>
</dbReference>
<accession>A0A7X5UNQ4</accession>
<evidence type="ECO:0000256" key="1">
    <source>
        <dbReference type="ARBA" id="ARBA00023002"/>
    </source>
</evidence>
<name>A0A7X5UNQ4_9PSEU</name>
<evidence type="ECO:0000313" key="4">
    <source>
        <dbReference type="Proteomes" id="UP000545493"/>
    </source>
</evidence>
<dbReference type="GO" id="GO:0005829">
    <property type="term" value="C:cytosol"/>
    <property type="evidence" value="ECO:0007669"/>
    <property type="project" value="TreeGrafter"/>
</dbReference>
<proteinExistence type="predicted"/>
<dbReference type="SUPFAM" id="SSF50475">
    <property type="entry name" value="FMN-binding split barrel"/>
    <property type="match status" value="1"/>
</dbReference>
<organism evidence="3 4">
    <name type="scientific">Saccharomonospora amisosensis</name>
    <dbReference type="NCBI Taxonomy" id="1128677"/>
    <lineage>
        <taxon>Bacteria</taxon>
        <taxon>Bacillati</taxon>
        <taxon>Actinomycetota</taxon>
        <taxon>Actinomycetes</taxon>
        <taxon>Pseudonocardiales</taxon>
        <taxon>Pseudonocardiaceae</taxon>
        <taxon>Saccharomonospora</taxon>
    </lineage>
</organism>
<keyword evidence="4" id="KW-1185">Reference proteome</keyword>
<dbReference type="GO" id="GO:0016627">
    <property type="term" value="F:oxidoreductase activity, acting on the CH-CH group of donors"/>
    <property type="evidence" value="ECO:0007669"/>
    <property type="project" value="TreeGrafter"/>
</dbReference>
<comment type="caution">
    <text evidence="3">The sequence shown here is derived from an EMBL/GenBank/DDBJ whole genome shotgun (WGS) entry which is preliminary data.</text>
</comment>
<dbReference type="GO" id="GO:0070967">
    <property type="term" value="F:coenzyme F420 binding"/>
    <property type="evidence" value="ECO:0007669"/>
    <property type="project" value="TreeGrafter"/>
</dbReference>
<dbReference type="PANTHER" id="PTHR35176">
    <property type="entry name" value="HEME OXYGENASE HI_0854-RELATED"/>
    <property type="match status" value="1"/>
</dbReference>
<evidence type="ECO:0000313" key="3">
    <source>
        <dbReference type="EMBL" id="NIJ11403.1"/>
    </source>
</evidence>
<dbReference type="EMBL" id="JAAOYM010000001">
    <property type="protein sequence ID" value="NIJ11403.1"/>
    <property type="molecule type" value="Genomic_DNA"/>
</dbReference>
<dbReference type="PANTHER" id="PTHR35176:SF6">
    <property type="entry name" value="HEME OXYGENASE HI_0854-RELATED"/>
    <property type="match status" value="1"/>
</dbReference>
<protein>
    <submittedName>
        <fullName evidence="3">PPOX class probable F420-dependent enzyme</fullName>
    </submittedName>
</protein>
<evidence type="ECO:0000259" key="2">
    <source>
        <dbReference type="Pfam" id="PF01243"/>
    </source>
</evidence>
<dbReference type="Proteomes" id="UP000545493">
    <property type="component" value="Unassembled WGS sequence"/>
</dbReference>
<reference evidence="3 4" key="1">
    <citation type="submission" date="2020-03" db="EMBL/GenBank/DDBJ databases">
        <title>Sequencing the genomes of 1000 actinobacteria strains.</title>
        <authorList>
            <person name="Klenk H.-P."/>
        </authorList>
    </citation>
    <scope>NUCLEOTIDE SEQUENCE [LARGE SCALE GENOMIC DNA]</scope>
    <source>
        <strain evidence="3 4">DSM 45685</strain>
    </source>
</reference>
<gene>
    <name evidence="3" type="ORF">FHU38_001747</name>
</gene>
<dbReference type="RefSeq" id="WP_167168694.1">
    <property type="nucleotide sequence ID" value="NZ_JAAOYM010000001.1"/>
</dbReference>
<feature type="domain" description="Pyridoxamine 5'-phosphate oxidase N-terminal" evidence="2">
    <location>
        <begin position="13"/>
        <end position="147"/>
    </location>
</feature>
<sequence length="170" mass="19069">MGVNQRAEVRMTDDEIAEFLSRGRVATLATNGPGGTPHLVAMWYGYLDGRIYFETKAKSQKAVNLRRDPTVVCMVESGDTYDQLRGVSVEGTAQLIDDPADEEYWAAGVNVFERYHGPYTEQARPMLEMMLNKRVIVRVEPKRVRSWDHRKLGLPAMPVGGSTAPFLHNA</sequence>